<evidence type="ECO:0000313" key="2">
    <source>
        <dbReference type="EMBL" id="KIO43608.1"/>
    </source>
</evidence>
<evidence type="ECO:0000259" key="1">
    <source>
        <dbReference type="PROSITE" id="PS51186"/>
    </source>
</evidence>
<gene>
    <name evidence="3" type="ORF">BA92_04775</name>
    <name evidence="2" type="ORF">IE90_10835</name>
</gene>
<dbReference type="PROSITE" id="PS51186">
    <property type="entry name" value="GNAT"/>
    <property type="match status" value="1"/>
</dbReference>
<sequence length="170" mass="19745">MKSYELRPWRLSDCRSLAEYADNIRVWNNLRDGFPSPYTEEDAREYIESTLSKGCVQDFAIVIDGKAIGGIGFIPQSDVERYSAEIGYWLGEPYWGQGIMSGIVFRFVEYIFTTTELVRLYASVFDYNTASRRVLEKCGFRLVGIMRKAVRKNDRWADMCCYEMLKSSEK</sequence>
<reference evidence="2 4" key="2">
    <citation type="submission" date="2014-07" db="EMBL/GenBank/DDBJ databases">
        <title>Porphyromonadaceae bacterium OUH 334697 = ATCC BAA-2682 = DSM 28341 draft genome.</title>
        <authorList>
            <person name="Sydenham T.V."/>
            <person name="Hasman H."/>
            <person name="Justesen U.S."/>
        </authorList>
    </citation>
    <scope>NUCLEOTIDE SEQUENCE [LARGE SCALE GENOMIC DNA]</scope>
    <source>
        <strain evidence="2 4">OUH 334697</strain>
    </source>
</reference>
<dbReference type="InterPro" id="IPR000182">
    <property type="entry name" value="GNAT_dom"/>
</dbReference>
<dbReference type="PANTHER" id="PTHR43328">
    <property type="entry name" value="ACETYLTRANSFERASE-RELATED"/>
    <property type="match status" value="1"/>
</dbReference>
<dbReference type="OrthoDB" id="9788916at2"/>
<keyword evidence="5" id="KW-1185">Reference proteome</keyword>
<dbReference type="GO" id="GO:0016747">
    <property type="term" value="F:acyltransferase activity, transferring groups other than amino-acyl groups"/>
    <property type="evidence" value="ECO:0007669"/>
    <property type="project" value="InterPro"/>
</dbReference>
<proteinExistence type="predicted"/>
<evidence type="ECO:0000313" key="3">
    <source>
        <dbReference type="EMBL" id="KIO45772.1"/>
    </source>
</evidence>
<evidence type="ECO:0000313" key="4">
    <source>
        <dbReference type="Proteomes" id="UP000031937"/>
    </source>
</evidence>
<dbReference type="RefSeq" id="WP_041503808.1">
    <property type="nucleotide sequence ID" value="NZ_JPIT01000031.1"/>
</dbReference>
<dbReference type="InterPro" id="IPR016181">
    <property type="entry name" value="Acyl_CoA_acyltransferase"/>
</dbReference>
<comment type="caution">
    <text evidence="3">The sequence shown here is derived from an EMBL/GenBank/DDBJ whole genome shotgun (WGS) entry which is preliminary data.</text>
</comment>
<dbReference type="EMBL" id="JPIU01000037">
    <property type="protein sequence ID" value="KIO45772.1"/>
    <property type="molecule type" value="Genomic_DNA"/>
</dbReference>
<feature type="domain" description="N-acetyltransferase" evidence="1">
    <location>
        <begin position="12"/>
        <end position="169"/>
    </location>
</feature>
<accession>A0A0C3NI13</accession>
<dbReference type="Pfam" id="PF13302">
    <property type="entry name" value="Acetyltransf_3"/>
    <property type="match status" value="1"/>
</dbReference>
<evidence type="ECO:0000313" key="5">
    <source>
        <dbReference type="Proteomes" id="UP000031980"/>
    </source>
</evidence>
<reference evidence="3 5" key="1">
    <citation type="submission" date="2014-07" db="EMBL/GenBank/DDBJ databases">
        <title>Porphyromonadaceae bacterium OUH 308042 = ATCC BAA-2681 = DSM 28342 draft genome.</title>
        <authorList>
            <person name="Sydenham T.V."/>
            <person name="Hasman H."/>
            <person name="Justensen U.S."/>
        </authorList>
    </citation>
    <scope>NUCLEOTIDE SEQUENCE [LARGE SCALE GENOMIC DNA]</scope>
    <source>
        <strain evidence="3 5">OUH 308042</strain>
    </source>
</reference>
<protein>
    <recommendedName>
        <fullName evidence="1">N-acetyltransferase domain-containing protein</fullName>
    </recommendedName>
</protein>
<dbReference type="EMBL" id="JPIT01000031">
    <property type="protein sequence ID" value="KIO43608.1"/>
    <property type="molecule type" value="Genomic_DNA"/>
</dbReference>
<organism evidence="3 5">
    <name type="scientific">Sanguibacteroides justesenii</name>
    <dbReference type="NCBI Taxonomy" id="1547597"/>
    <lineage>
        <taxon>Bacteria</taxon>
        <taxon>Pseudomonadati</taxon>
        <taxon>Bacteroidota</taxon>
        <taxon>Bacteroidia</taxon>
        <taxon>Bacteroidales</taxon>
        <taxon>Porphyromonadaceae</taxon>
        <taxon>Sanguibacteroides</taxon>
    </lineage>
</organism>
<dbReference type="SUPFAM" id="SSF55729">
    <property type="entry name" value="Acyl-CoA N-acyltransferases (Nat)"/>
    <property type="match status" value="1"/>
</dbReference>
<dbReference type="Proteomes" id="UP000031980">
    <property type="component" value="Unassembled WGS sequence"/>
</dbReference>
<dbReference type="AlphaFoldDB" id="A0A0C3NI13"/>
<dbReference type="Gene3D" id="3.40.630.30">
    <property type="match status" value="1"/>
</dbReference>
<dbReference type="PANTHER" id="PTHR43328:SF1">
    <property type="entry name" value="N-ACETYLTRANSFERASE DOMAIN-CONTAINING PROTEIN"/>
    <property type="match status" value="1"/>
</dbReference>
<dbReference type="Proteomes" id="UP000031937">
    <property type="component" value="Unassembled WGS sequence"/>
</dbReference>
<name>A0A0C3NI13_9PORP</name>